<name>A0ABN4YHC9_9GAMM</name>
<protein>
    <submittedName>
        <fullName evidence="1">Uncharacterized protein</fullName>
    </submittedName>
</protein>
<accession>A0ABN4YHC9</accession>
<evidence type="ECO:0000313" key="2">
    <source>
        <dbReference type="Proteomes" id="UP000191820"/>
    </source>
</evidence>
<dbReference type="EMBL" id="CP020472">
    <property type="protein sequence ID" value="ARD22567.1"/>
    <property type="molecule type" value="Genomic_DNA"/>
</dbReference>
<keyword evidence="2" id="KW-1185">Reference proteome</keyword>
<dbReference type="Proteomes" id="UP000191820">
    <property type="component" value="Chromosome"/>
</dbReference>
<reference evidence="1 2" key="1">
    <citation type="submission" date="2017-03" db="EMBL/GenBank/DDBJ databases">
        <title>Genome sequencing of Shewanella japonica KCTC 22435.</title>
        <authorList>
            <person name="Kim K.M."/>
        </authorList>
    </citation>
    <scope>NUCLEOTIDE SEQUENCE [LARGE SCALE GENOMIC DNA]</scope>
    <source>
        <strain evidence="1 2">KCTC 22435</strain>
    </source>
</reference>
<sequence>MFLQPPEGNSPPAVSIRRLPQMVMMMVCIDSDEHNKFSIKLACVISLQTI</sequence>
<gene>
    <name evidence="1" type="ORF">SJ2017_2277</name>
</gene>
<proteinExistence type="predicted"/>
<evidence type="ECO:0000313" key="1">
    <source>
        <dbReference type="EMBL" id="ARD22567.1"/>
    </source>
</evidence>
<organism evidence="1 2">
    <name type="scientific">Shewanella japonica</name>
    <dbReference type="NCBI Taxonomy" id="93973"/>
    <lineage>
        <taxon>Bacteria</taxon>
        <taxon>Pseudomonadati</taxon>
        <taxon>Pseudomonadota</taxon>
        <taxon>Gammaproteobacteria</taxon>
        <taxon>Alteromonadales</taxon>
        <taxon>Shewanellaceae</taxon>
        <taxon>Shewanella</taxon>
    </lineage>
</organism>